<name>A0ACC0MCG5_RHOML</name>
<reference evidence="1" key="1">
    <citation type="submission" date="2022-02" db="EMBL/GenBank/DDBJ databases">
        <title>Plant Genome Project.</title>
        <authorList>
            <person name="Zhang R.-G."/>
        </authorList>
    </citation>
    <scope>NUCLEOTIDE SEQUENCE</scope>
    <source>
        <strain evidence="1">AT1</strain>
    </source>
</reference>
<protein>
    <submittedName>
        <fullName evidence="1">Uncharacterized protein</fullName>
    </submittedName>
</protein>
<dbReference type="Proteomes" id="UP001062846">
    <property type="component" value="Chromosome 9"/>
</dbReference>
<evidence type="ECO:0000313" key="1">
    <source>
        <dbReference type="EMBL" id="KAI8538660.1"/>
    </source>
</evidence>
<sequence>MGSCGRNGSVRQYVRSKVPRLRWTPDLHHCFVDAIDRLGGQEKATPKLVLQMMDVRGLTISHVKSHLQLRALFRRKEKNMALGINTNRGNCFPHLGSVFSNQMYRSMKSDLSKGRISSRERKQSFEDHSDDGCLDQGNGLGFSPSLNHIEEPDSYLMINCSLPTKRARIEKEMGFVEESESVEYCNKRVASGKVTNPYCLDDYRQAIAEQSGIKEEEEEAVERDEEGGGYRWQAHIPHHLFYNLNNPFGYASSVEQSDFLKMAMQEGQQHASSKRLKFNNSGNHHAKDEEAGGGRLSLSLSLHQPSAQISNGSNSTSEIGEAISSYSRSCINDCSVGSSSEKRAINLDLSIALCGS</sequence>
<dbReference type="EMBL" id="CM046396">
    <property type="protein sequence ID" value="KAI8538660.1"/>
    <property type="molecule type" value="Genomic_DNA"/>
</dbReference>
<accession>A0ACC0MCG5</accession>
<gene>
    <name evidence="1" type="ORF">RHMOL_Rhmol09G0122000</name>
</gene>
<proteinExistence type="predicted"/>
<evidence type="ECO:0000313" key="2">
    <source>
        <dbReference type="Proteomes" id="UP001062846"/>
    </source>
</evidence>
<comment type="caution">
    <text evidence="1">The sequence shown here is derived from an EMBL/GenBank/DDBJ whole genome shotgun (WGS) entry which is preliminary data.</text>
</comment>
<keyword evidence="2" id="KW-1185">Reference proteome</keyword>
<organism evidence="1 2">
    <name type="scientific">Rhododendron molle</name>
    <name type="common">Chinese azalea</name>
    <name type="synonym">Azalea mollis</name>
    <dbReference type="NCBI Taxonomy" id="49168"/>
    <lineage>
        <taxon>Eukaryota</taxon>
        <taxon>Viridiplantae</taxon>
        <taxon>Streptophyta</taxon>
        <taxon>Embryophyta</taxon>
        <taxon>Tracheophyta</taxon>
        <taxon>Spermatophyta</taxon>
        <taxon>Magnoliopsida</taxon>
        <taxon>eudicotyledons</taxon>
        <taxon>Gunneridae</taxon>
        <taxon>Pentapetalae</taxon>
        <taxon>asterids</taxon>
        <taxon>Ericales</taxon>
        <taxon>Ericaceae</taxon>
        <taxon>Ericoideae</taxon>
        <taxon>Rhodoreae</taxon>
        <taxon>Rhododendron</taxon>
    </lineage>
</organism>